<sequence length="162" mass="18441">MLADVHYSTQVHTDVFQGLIVLDKQAQRHFWATCSQLVCLVILLASTIGMMSIPPLSSMNYTTVSLQAIWASPVERLFIFLIIGSFGISWIFWLRDLKYQTLASKYDQLYREHLAMIKASAPLTELNAHYRYLMSLASHFTLTSNVILLAYAAAIIIYHLQP</sequence>
<evidence type="ECO:0008006" key="4">
    <source>
        <dbReference type="Google" id="ProtNLM"/>
    </source>
</evidence>
<evidence type="ECO:0000256" key="1">
    <source>
        <dbReference type="SAM" id="Phobius"/>
    </source>
</evidence>
<evidence type="ECO:0000313" key="2">
    <source>
        <dbReference type="EMBL" id="MFC6253871.1"/>
    </source>
</evidence>
<dbReference type="Proteomes" id="UP001596190">
    <property type="component" value="Unassembled WGS sequence"/>
</dbReference>
<keyword evidence="1" id="KW-0812">Transmembrane</keyword>
<feature type="transmembrane region" description="Helical" evidence="1">
    <location>
        <begin position="140"/>
        <end position="160"/>
    </location>
</feature>
<protein>
    <recommendedName>
        <fullName evidence="4">DUF3899 domain-containing protein</fullName>
    </recommendedName>
</protein>
<organism evidence="2 3">
    <name type="scientific">Secundilactobacillus hailunensis</name>
    <dbReference type="NCBI Taxonomy" id="2559923"/>
    <lineage>
        <taxon>Bacteria</taxon>
        <taxon>Bacillati</taxon>
        <taxon>Bacillota</taxon>
        <taxon>Bacilli</taxon>
        <taxon>Lactobacillales</taxon>
        <taxon>Lactobacillaceae</taxon>
        <taxon>Secundilactobacillus</taxon>
    </lineage>
</organism>
<reference evidence="3" key="1">
    <citation type="journal article" date="2019" name="Int. J. Syst. Evol. Microbiol.">
        <title>The Global Catalogue of Microorganisms (GCM) 10K type strain sequencing project: providing services to taxonomists for standard genome sequencing and annotation.</title>
        <authorList>
            <consortium name="The Broad Institute Genomics Platform"/>
            <consortium name="The Broad Institute Genome Sequencing Center for Infectious Disease"/>
            <person name="Wu L."/>
            <person name="Ma J."/>
        </authorList>
    </citation>
    <scope>NUCLEOTIDE SEQUENCE [LARGE SCALE GENOMIC DNA]</scope>
    <source>
        <strain evidence="3">CCM 8950</strain>
    </source>
</reference>
<evidence type="ECO:0000313" key="3">
    <source>
        <dbReference type="Proteomes" id="UP001596190"/>
    </source>
</evidence>
<dbReference type="RefSeq" id="WP_137630024.1">
    <property type="nucleotide sequence ID" value="NZ_BJDO01000003.1"/>
</dbReference>
<keyword evidence="1" id="KW-1133">Transmembrane helix</keyword>
<keyword evidence="1" id="KW-0472">Membrane</keyword>
<dbReference type="EMBL" id="JBHSSA010000037">
    <property type="protein sequence ID" value="MFC6253871.1"/>
    <property type="molecule type" value="Genomic_DNA"/>
</dbReference>
<accession>A0ABW1T731</accession>
<proteinExistence type="predicted"/>
<keyword evidence="3" id="KW-1185">Reference proteome</keyword>
<gene>
    <name evidence="2" type="ORF">ACFP1H_04665</name>
</gene>
<name>A0ABW1T731_9LACO</name>
<comment type="caution">
    <text evidence="2">The sequence shown here is derived from an EMBL/GenBank/DDBJ whole genome shotgun (WGS) entry which is preliminary data.</text>
</comment>
<feature type="transmembrane region" description="Helical" evidence="1">
    <location>
        <begin position="77"/>
        <end position="94"/>
    </location>
</feature>
<feature type="transmembrane region" description="Helical" evidence="1">
    <location>
        <begin position="37"/>
        <end position="57"/>
    </location>
</feature>